<dbReference type="InterPro" id="IPR036312">
    <property type="entry name" value="Bifun_inhib/LTP/seed_sf"/>
</dbReference>
<proteinExistence type="predicted"/>
<dbReference type="SUPFAM" id="SSF47699">
    <property type="entry name" value="Bifunctional inhibitor/lipid-transfer protein/seed storage 2S albumin"/>
    <property type="match status" value="1"/>
</dbReference>
<evidence type="ECO:0000256" key="3">
    <source>
        <dbReference type="SAM" id="SignalP"/>
    </source>
</evidence>
<dbReference type="GO" id="GO:0008289">
    <property type="term" value="F:lipid binding"/>
    <property type="evidence" value="ECO:0007669"/>
    <property type="project" value="UniProtKB-KW"/>
</dbReference>
<dbReference type="PANTHER" id="PTHR33214">
    <property type="entry name" value="BIFUNCTIONAL INHIBITOR/LIPID-TRANSFER PROTEIN/SEED STORAGE 2S ALBUMIN SUPERFAMILY PROTEIN"/>
    <property type="match status" value="1"/>
</dbReference>
<feature type="signal peptide" evidence="3">
    <location>
        <begin position="1"/>
        <end position="24"/>
    </location>
</feature>
<dbReference type="Pfam" id="PF00234">
    <property type="entry name" value="Tryp_alpha_amyl"/>
    <property type="match status" value="1"/>
</dbReference>
<evidence type="ECO:0000313" key="5">
    <source>
        <dbReference type="EMBL" id="JAP12123.1"/>
    </source>
</evidence>
<feature type="domain" description="Bifunctional inhibitor/plant lipid transfer protein/seed storage helical" evidence="4">
    <location>
        <begin position="27"/>
        <end position="92"/>
    </location>
</feature>
<reference evidence="5" key="1">
    <citation type="submission" date="2015-12" db="EMBL/GenBank/DDBJ databases">
        <title>Gene expression during late stages of embryo sac development: a critical building block for successful pollen-pistil interactions.</title>
        <authorList>
            <person name="Liu Y."/>
            <person name="Joly V."/>
            <person name="Sabar M."/>
            <person name="Matton D.P."/>
        </authorList>
    </citation>
    <scope>NUCLEOTIDE SEQUENCE</scope>
</reference>
<organism evidence="5">
    <name type="scientific">Solanum chacoense</name>
    <name type="common">Chaco potato</name>
    <dbReference type="NCBI Taxonomy" id="4108"/>
    <lineage>
        <taxon>Eukaryota</taxon>
        <taxon>Viridiplantae</taxon>
        <taxon>Streptophyta</taxon>
        <taxon>Embryophyta</taxon>
        <taxon>Tracheophyta</taxon>
        <taxon>Spermatophyta</taxon>
        <taxon>Magnoliopsida</taxon>
        <taxon>eudicotyledons</taxon>
        <taxon>Gunneridae</taxon>
        <taxon>Pentapetalae</taxon>
        <taxon>asterids</taxon>
        <taxon>lamiids</taxon>
        <taxon>Solanales</taxon>
        <taxon>Solanaceae</taxon>
        <taxon>Solanoideae</taxon>
        <taxon>Solaneae</taxon>
        <taxon>Solanum</taxon>
    </lineage>
</organism>
<dbReference type="CDD" id="cd01959">
    <property type="entry name" value="nsLTP2"/>
    <property type="match status" value="1"/>
</dbReference>
<keyword evidence="1" id="KW-0813">Transport</keyword>
<dbReference type="PANTHER" id="PTHR33214:SF81">
    <property type="entry name" value="NON-SPECIFIC LIPID-TRANSFER PROTEIN 2-LIKE"/>
    <property type="match status" value="1"/>
</dbReference>
<protein>
    <submittedName>
        <fullName evidence="5">Putative non-specific lipid-transfer protein 2-like</fullName>
    </submittedName>
</protein>
<evidence type="ECO:0000259" key="4">
    <source>
        <dbReference type="SMART" id="SM00499"/>
    </source>
</evidence>
<name>A0A0V0GY54_SOLCH</name>
<accession>A0A0V0GY54</accession>
<dbReference type="AlphaFoldDB" id="A0A0V0GY54"/>
<feature type="chain" id="PRO_5006865575" evidence="3">
    <location>
        <begin position="25"/>
        <end position="92"/>
    </location>
</feature>
<keyword evidence="2" id="KW-0446">Lipid-binding</keyword>
<dbReference type="Gene3D" id="1.10.110.10">
    <property type="entry name" value="Plant lipid-transfer and hydrophobic proteins"/>
    <property type="match status" value="1"/>
</dbReference>
<dbReference type="InterPro" id="IPR033872">
    <property type="entry name" value="nsLTP2"/>
</dbReference>
<dbReference type="SMART" id="SM00499">
    <property type="entry name" value="AAI"/>
    <property type="match status" value="1"/>
</dbReference>
<dbReference type="EMBL" id="GEDG01030097">
    <property type="protein sequence ID" value="JAP12123.1"/>
    <property type="molecule type" value="Transcribed_RNA"/>
</dbReference>
<keyword evidence="3" id="KW-0732">Signal</keyword>
<evidence type="ECO:0000256" key="1">
    <source>
        <dbReference type="ARBA" id="ARBA00022448"/>
    </source>
</evidence>
<dbReference type="InterPro" id="IPR016140">
    <property type="entry name" value="Bifunc_inhib/LTP/seed_store"/>
</dbReference>
<dbReference type="GO" id="GO:0006869">
    <property type="term" value="P:lipid transport"/>
    <property type="evidence" value="ECO:0007669"/>
    <property type="project" value="InterPro"/>
</dbReference>
<evidence type="ECO:0000256" key="2">
    <source>
        <dbReference type="ARBA" id="ARBA00023121"/>
    </source>
</evidence>
<sequence>MKQRSNFVAIFLVLFLSELLVTEAVTCSATELVPCAGAIISSQPPSSACCTKLREQKPCLCGYLKNPSLKQYVNSPNAKRVAKTCGVSIPSC</sequence>